<comment type="caution">
    <text evidence="2">The sequence shown here is derived from an EMBL/GenBank/DDBJ whole genome shotgun (WGS) entry which is preliminary data.</text>
</comment>
<proteinExistence type="predicted"/>
<sequence>MSAMYTDRITPVSSPSLTHCTSPPSPSASSPSSPPFPHVLLHLPPVSHFSISSTAPPCLLSFFTLLDLTPIPSPPSSPLWCRHISSPPSHTSFHPFLPVYQTSGFISVTMNIQNL</sequence>
<protein>
    <submittedName>
        <fullName evidence="2">Uncharacterized protein</fullName>
    </submittedName>
</protein>
<dbReference type="Proteomes" id="UP000824782">
    <property type="component" value="Unassembled WGS sequence"/>
</dbReference>
<dbReference type="EMBL" id="WNYA01000246">
    <property type="protein sequence ID" value="KAG8549116.1"/>
    <property type="molecule type" value="Genomic_DNA"/>
</dbReference>
<evidence type="ECO:0000313" key="2">
    <source>
        <dbReference type="EMBL" id="KAG8549116.1"/>
    </source>
</evidence>
<name>A0AAV6ZJ70_ENGPU</name>
<feature type="compositionally biased region" description="Polar residues" evidence="1">
    <location>
        <begin position="11"/>
        <end position="21"/>
    </location>
</feature>
<evidence type="ECO:0000256" key="1">
    <source>
        <dbReference type="SAM" id="MobiDB-lite"/>
    </source>
</evidence>
<gene>
    <name evidence="2" type="ORF">GDO81_022644</name>
</gene>
<organism evidence="2 3">
    <name type="scientific">Engystomops pustulosus</name>
    <name type="common">Tungara frog</name>
    <name type="synonym">Physalaemus pustulosus</name>
    <dbReference type="NCBI Taxonomy" id="76066"/>
    <lineage>
        <taxon>Eukaryota</taxon>
        <taxon>Metazoa</taxon>
        <taxon>Chordata</taxon>
        <taxon>Craniata</taxon>
        <taxon>Vertebrata</taxon>
        <taxon>Euteleostomi</taxon>
        <taxon>Amphibia</taxon>
        <taxon>Batrachia</taxon>
        <taxon>Anura</taxon>
        <taxon>Neobatrachia</taxon>
        <taxon>Hyloidea</taxon>
        <taxon>Leptodactylidae</taxon>
        <taxon>Leiuperinae</taxon>
        <taxon>Engystomops</taxon>
    </lineage>
</organism>
<dbReference type="AlphaFoldDB" id="A0AAV6ZJ70"/>
<reference evidence="2" key="1">
    <citation type="thesis" date="2020" institute="ProQuest LLC" country="789 East Eisenhower Parkway, Ann Arbor, MI, USA">
        <title>Comparative Genomics and Chromosome Evolution.</title>
        <authorList>
            <person name="Mudd A.B."/>
        </authorList>
    </citation>
    <scope>NUCLEOTIDE SEQUENCE</scope>
    <source>
        <strain evidence="2">237g6f4</strain>
        <tissue evidence="2">Blood</tissue>
    </source>
</reference>
<keyword evidence="3" id="KW-1185">Reference proteome</keyword>
<feature type="region of interest" description="Disordered" evidence="1">
    <location>
        <begin position="1"/>
        <end position="34"/>
    </location>
</feature>
<accession>A0AAV6ZJ70</accession>
<evidence type="ECO:0000313" key="3">
    <source>
        <dbReference type="Proteomes" id="UP000824782"/>
    </source>
</evidence>